<gene>
    <name evidence="3" type="ORF">OG517_28140</name>
</gene>
<feature type="domain" description="HTH cro/C1-type" evidence="2">
    <location>
        <begin position="75"/>
        <end position="100"/>
    </location>
</feature>
<sequence>MSERDEAVPCADPGGEERPVDAEAERLGQRVEFLFVHVQPLGRRFTLQEVVDGVRDGARPGDPKISVGRLWTLLKGRVGNPTVGTLRALGEFFGVPMAYFVDDEVADRVSAQLALIAAMRANDVRSVALRAAAVATMSSHGVDTVRSLVERSALLEAGRETEQETGQAVDPRA</sequence>
<dbReference type="Proteomes" id="UP001432039">
    <property type="component" value="Chromosome"/>
</dbReference>
<dbReference type="InterPro" id="IPR010982">
    <property type="entry name" value="Lambda_DNA-bd_dom_sf"/>
</dbReference>
<dbReference type="RefSeq" id="WP_328963599.1">
    <property type="nucleotide sequence ID" value="NZ_CP108090.1"/>
</dbReference>
<reference evidence="3" key="1">
    <citation type="submission" date="2022-10" db="EMBL/GenBank/DDBJ databases">
        <title>The complete genomes of actinobacterial strains from the NBC collection.</title>
        <authorList>
            <person name="Joergensen T.S."/>
            <person name="Alvarez Arevalo M."/>
            <person name="Sterndorff E.B."/>
            <person name="Faurdal D."/>
            <person name="Vuksanovic O."/>
            <person name="Mourched A.-S."/>
            <person name="Charusanti P."/>
            <person name="Shaw S."/>
            <person name="Blin K."/>
            <person name="Weber T."/>
        </authorList>
    </citation>
    <scope>NUCLEOTIDE SEQUENCE</scope>
    <source>
        <strain evidence="3">NBC_00248</strain>
    </source>
</reference>
<proteinExistence type="predicted"/>
<dbReference type="InterPro" id="IPR001387">
    <property type="entry name" value="Cro/C1-type_HTH"/>
</dbReference>
<keyword evidence="4" id="KW-1185">Reference proteome</keyword>
<dbReference type="Gene3D" id="1.10.260.40">
    <property type="entry name" value="lambda repressor-like DNA-binding domains"/>
    <property type="match status" value="1"/>
</dbReference>
<evidence type="ECO:0000259" key="2">
    <source>
        <dbReference type="PROSITE" id="PS50943"/>
    </source>
</evidence>
<organism evidence="3 4">
    <name type="scientific">Streptomyces virginiae</name>
    <name type="common">Streptomyces cinnamonensis</name>
    <dbReference type="NCBI Taxonomy" id="1961"/>
    <lineage>
        <taxon>Bacteria</taxon>
        <taxon>Bacillati</taxon>
        <taxon>Actinomycetota</taxon>
        <taxon>Actinomycetes</taxon>
        <taxon>Kitasatosporales</taxon>
        <taxon>Streptomycetaceae</taxon>
        <taxon>Streptomyces</taxon>
    </lineage>
</organism>
<evidence type="ECO:0000256" key="1">
    <source>
        <dbReference type="SAM" id="MobiDB-lite"/>
    </source>
</evidence>
<dbReference type="EMBL" id="CP108090">
    <property type="protein sequence ID" value="WUQ14969.1"/>
    <property type="molecule type" value="Genomic_DNA"/>
</dbReference>
<name>A0ABZ1TGJ1_STRVG</name>
<evidence type="ECO:0000313" key="4">
    <source>
        <dbReference type="Proteomes" id="UP001432039"/>
    </source>
</evidence>
<feature type="region of interest" description="Disordered" evidence="1">
    <location>
        <begin position="1"/>
        <end position="21"/>
    </location>
</feature>
<accession>A0ABZ1TGJ1</accession>
<evidence type="ECO:0000313" key="3">
    <source>
        <dbReference type="EMBL" id="WUQ14969.1"/>
    </source>
</evidence>
<protein>
    <recommendedName>
        <fullName evidence="2">HTH cro/C1-type domain-containing protein</fullName>
    </recommendedName>
</protein>
<dbReference type="PROSITE" id="PS50943">
    <property type="entry name" value="HTH_CROC1"/>
    <property type="match status" value="1"/>
</dbReference>